<keyword evidence="3" id="KW-1185">Reference proteome</keyword>
<sequence>MLGSARNRRNESGGPLGMLVQGAAAGVGLASESIQHHKEKKRAQKQQEELASTTAHANSQDEGERGETFTRGDDEADWQLDEAQEDLAGEANRTSSTPSTPGEVSALADDFIRTHQPIELPVPPTGRLDLPVVITQRRPKARTRGFIQAYAPLLDNVGIDQPAFLDFLDKLNKAVQPNPWLQAINLASLAAQHVPEPVTIAISIATKMAADAASEIHSRTKTNSFLDKINEEYFKPKGVVALLMTWKPQDPSVVTTVDFDLGSTIANTSTGSGGMFGKIQGRMKSSSAASSFEFPETAPLVFPRLDALASSTPENPEAEAKKQNAIKRSGTFLTDYFDRRAVAKWSGDNPESNMANLAPKPDFRSRYADPSHPASSGDLLAFVTGGKASTGKIRNWVQDNAGGGLGRGGLGRGGLGRGGLGRGPALGVGGRGTARDFRQAGRSIDGVPRAPLGGRESPADGLGPLSLIGGVKKLLQKDVLYLMIVNRPSEEEIMEATSALG</sequence>
<dbReference type="Proteomes" id="UP001265746">
    <property type="component" value="Unassembled WGS sequence"/>
</dbReference>
<reference evidence="2" key="1">
    <citation type="submission" date="2023-06" db="EMBL/GenBank/DDBJ databases">
        <authorList>
            <person name="Noh H."/>
        </authorList>
    </citation>
    <scope>NUCLEOTIDE SEQUENCE</scope>
    <source>
        <strain evidence="2">DUCC20226</strain>
    </source>
</reference>
<accession>A0AAD9SQ86</accession>
<dbReference type="InterPro" id="IPR053221">
    <property type="entry name" value="Burnettramic_acid_biosynth"/>
</dbReference>
<dbReference type="PANTHER" id="PTHR38887">
    <property type="entry name" value="CHROMOSOME 21, WHOLE GENOME SHOTGUN SEQUENCE"/>
    <property type="match status" value="1"/>
</dbReference>
<name>A0AAD9SQ86_PHOAM</name>
<feature type="compositionally biased region" description="Basic and acidic residues" evidence="1">
    <location>
        <begin position="62"/>
        <end position="71"/>
    </location>
</feature>
<protein>
    <submittedName>
        <fullName evidence="2">Uncharacterized protein</fullName>
    </submittedName>
</protein>
<feature type="compositionally biased region" description="Polar residues" evidence="1">
    <location>
        <begin position="50"/>
        <end position="60"/>
    </location>
</feature>
<proteinExistence type="predicted"/>
<dbReference type="PANTHER" id="PTHR38887:SF1">
    <property type="entry name" value="RAS MODIFICATION PROTEIN ERF4"/>
    <property type="match status" value="1"/>
</dbReference>
<evidence type="ECO:0000313" key="3">
    <source>
        <dbReference type="Proteomes" id="UP001265746"/>
    </source>
</evidence>
<gene>
    <name evidence="2" type="ORF">N8I77_001288</name>
</gene>
<dbReference type="EMBL" id="JAUJFL010000001">
    <property type="protein sequence ID" value="KAK2614466.1"/>
    <property type="molecule type" value="Genomic_DNA"/>
</dbReference>
<dbReference type="AlphaFoldDB" id="A0AAD9SQ86"/>
<organism evidence="2 3">
    <name type="scientific">Phomopsis amygdali</name>
    <name type="common">Fusicoccum amygdali</name>
    <dbReference type="NCBI Taxonomy" id="1214568"/>
    <lineage>
        <taxon>Eukaryota</taxon>
        <taxon>Fungi</taxon>
        <taxon>Dikarya</taxon>
        <taxon>Ascomycota</taxon>
        <taxon>Pezizomycotina</taxon>
        <taxon>Sordariomycetes</taxon>
        <taxon>Sordariomycetidae</taxon>
        <taxon>Diaporthales</taxon>
        <taxon>Diaporthaceae</taxon>
        <taxon>Diaporthe</taxon>
    </lineage>
</organism>
<feature type="region of interest" description="Disordered" evidence="1">
    <location>
        <begin position="346"/>
        <end position="371"/>
    </location>
</feature>
<comment type="caution">
    <text evidence="2">The sequence shown here is derived from an EMBL/GenBank/DDBJ whole genome shotgun (WGS) entry which is preliminary data.</text>
</comment>
<feature type="region of interest" description="Disordered" evidence="1">
    <location>
        <begin position="30"/>
        <end position="71"/>
    </location>
</feature>
<evidence type="ECO:0000313" key="2">
    <source>
        <dbReference type="EMBL" id="KAK2614466.1"/>
    </source>
</evidence>
<evidence type="ECO:0000256" key="1">
    <source>
        <dbReference type="SAM" id="MobiDB-lite"/>
    </source>
</evidence>